<keyword evidence="8" id="KW-1185">Reference proteome</keyword>
<feature type="compositionally biased region" description="Low complexity" evidence="5">
    <location>
        <begin position="254"/>
        <end position="265"/>
    </location>
</feature>
<evidence type="ECO:0000256" key="4">
    <source>
        <dbReference type="ARBA" id="ARBA00023136"/>
    </source>
</evidence>
<evidence type="ECO:0000256" key="1">
    <source>
        <dbReference type="ARBA" id="ARBA00004141"/>
    </source>
</evidence>
<sequence length="277" mass="30119">MPVNAAAENVLGTMGTICWSIQIIPQIWKSYRTKDTTGLSEWMILSWAIAGAFLGAYAVLQDINIPLIVQPQTFSALGTISWAQCLYYGRNFSLLFSVMACLGMMAFIGGFEAALVFAVRPAFEAGKASGKSGLEFFGIFASVIIALALLPQYYEVWYHKEVVGISISFLLIDALGGLFSDLSLAFKPEFDVIAGVTYSLVVVMDSVIIMAALFLNPRARRRRLRLSSEANTPSRTNSINAAAAPDGNDDVEMTPRTPTTTMTTTVLPDRKNDDGKS</sequence>
<dbReference type="OrthoDB" id="407617at2759"/>
<evidence type="ECO:0000256" key="6">
    <source>
        <dbReference type="SAM" id="Phobius"/>
    </source>
</evidence>
<evidence type="ECO:0000256" key="3">
    <source>
        <dbReference type="ARBA" id="ARBA00022989"/>
    </source>
</evidence>
<gene>
    <name evidence="7" type="ORF">D9758_006089</name>
</gene>
<evidence type="ECO:0000256" key="2">
    <source>
        <dbReference type="ARBA" id="ARBA00022692"/>
    </source>
</evidence>
<dbReference type="EMBL" id="JAACJM010000057">
    <property type="protein sequence ID" value="KAF5355285.1"/>
    <property type="molecule type" value="Genomic_DNA"/>
</dbReference>
<dbReference type="Proteomes" id="UP000559256">
    <property type="component" value="Unassembled WGS sequence"/>
</dbReference>
<dbReference type="InterPro" id="IPR006603">
    <property type="entry name" value="PQ-loop_rpt"/>
</dbReference>
<evidence type="ECO:0000313" key="8">
    <source>
        <dbReference type="Proteomes" id="UP000559256"/>
    </source>
</evidence>
<comment type="caution">
    <text evidence="7">The sequence shown here is derived from an EMBL/GenBank/DDBJ whole genome shotgun (WGS) entry which is preliminary data.</text>
</comment>
<feature type="compositionally biased region" description="Polar residues" evidence="5">
    <location>
        <begin position="228"/>
        <end position="240"/>
    </location>
</feature>
<dbReference type="SMART" id="SM00679">
    <property type="entry name" value="CTNS"/>
    <property type="match status" value="2"/>
</dbReference>
<feature type="region of interest" description="Disordered" evidence="5">
    <location>
        <begin position="226"/>
        <end position="277"/>
    </location>
</feature>
<dbReference type="Pfam" id="PF04193">
    <property type="entry name" value="PQ-loop"/>
    <property type="match status" value="2"/>
</dbReference>
<feature type="transmembrane region" description="Helical" evidence="6">
    <location>
        <begin position="94"/>
        <end position="120"/>
    </location>
</feature>
<feature type="transmembrane region" description="Helical" evidence="6">
    <location>
        <begin position="132"/>
        <end position="150"/>
    </location>
</feature>
<proteinExistence type="predicted"/>
<protein>
    <submittedName>
        <fullName evidence="7">Uncharacterized protein</fullName>
    </submittedName>
</protein>
<dbReference type="Gene3D" id="1.20.1280.290">
    <property type="match status" value="2"/>
</dbReference>
<reference evidence="7 8" key="1">
    <citation type="journal article" date="2020" name="ISME J.">
        <title>Uncovering the hidden diversity of litter-decomposition mechanisms in mushroom-forming fungi.</title>
        <authorList>
            <person name="Floudas D."/>
            <person name="Bentzer J."/>
            <person name="Ahren D."/>
            <person name="Johansson T."/>
            <person name="Persson P."/>
            <person name="Tunlid A."/>
        </authorList>
    </citation>
    <scope>NUCLEOTIDE SEQUENCE [LARGE SCALE GENOMIC DNA]</scope>
    <source>
        <strain evidence="7 8">CBS 291.85</strain>
    </source>
</reference>
<dbReference type="PANTHER" id="PTHR16201">
    <property type="entry name" value="SEVEN TRANSMEMBRANE PROTEIN 1-RELATED"/>
    <property type="match status" value="1"/>
</dbReference>
<keyword evidence="3 6" id="KW-1133">Transmembrane helix</keyword>
<accession>A0A8H5FZC4</accession>
<evidence type="ECO:0000313" key="7">
    <source>
        <dbReference type="EMBL" id="KAF5355285.1"/>
    </source>
</evidence>
<evidence type="ECO:0000256" key="5">
    <source>
        <dbReference type="SAM" id="MobiDB-lite"/>
    </source>
</evidence>
<feature type="transmembrane region" description="Helical" evidence="6">
    <location>
        <begin position="162"/>
        <end position="180"/>
    </location>
</feature>
<dbReference type="GO" id="GO:0016020">
    <property type="term" value="C:membrane"/>
    <property type="evidence" value="ECO:0007669"/>
    <property type="project" value="UniProtKB-SubCell"/>
</dbReference>
<feature type="transmembrane region" description="Helical" evidence="6">
    <location>
        <begin position="42"/>
        <end position="60"/>
    </location>
</feature>
<keyword evidence="2 6" id="KW-0812">Transmembrane</keyword>
<name>A0A8H5FZC4_9AGAR</name>
<comment type="subcellular location">
    <subcellularLocation>
        <location evidence="1">Membrane</location>
        <topology evidence="1">Multi-pass membrane protein</topology>
    </subcellularLocation>
</comment>
<organism evidence="7 8">
    <name type="scientific">Tetrapyrgos nigripes</name>
    <dbReference type="NCBI Taxonomy" id="182062"/>
    <lineage>
        <taxon>Eukaryota</taxon>
        <taxon>Fungi</taxon>
        <taxon>Dikarya</taxon>
        <taxon>Basidiomycota</taxon>
        <taxon>Agaricomycotina</taxon>
        <taxon>Agaricomycetes</taxon>
        <taxon>Agaricomycetidae</taxon>
        <taxon>Agaricales</taxon>
        <taxon>Marasmiineae</taxon>
        <taxon>Marasmiaceae</taxon>
        <taxon>Tetrapyrgos</taxon>
    </lineage>
</organism>
<dbReference type="InterPro" id="IPR051415">
    <property type="entry name" value="LAAT-1"/>
</dbReference>
<dbReference type="AlphaFoldDB" id="A0A8H5FZC4"/>
<dbReference type="PANTHER" id="PTHR16201:SF37">
    <property type="entry name" value="PQ-LOOP REPEAT-CONTAINING PROTEIN"/>
    <property type="match status" value="1"/>
</dbReference>
<feature type="compositionally biased region" description="Basic and acidic residues" evidence="5">
    <location>
        <begin position="268"/>
        <end position="277"/>
    </location>
</feature>
<feature type="transmembrane region" description="Helical" evidence="6">
    <location>
        <begin position="192"/>
        <end position="215"/>
    </location>
</feature>
<keyword evidence="4 6" id="KW-0472">Membrane</keyword>